<reference evidence="2" key="1">
    <citation type="submission" date="2022-11" db="UniProtKB">
        <authorList>
            <consortium name="WormBaseParasite"/>
        </authorList>
    </citation>
    <scope>IDENTIFICATION</scope>
</reference>
<name>A0AC34RHF6_9BILA</name>
<accession>A0AC34RHF6</accession>
<protein>
    <submittedName>
        <fullName evidence="2">Uncharacterized protein</fullName>
    </submittedName>
</protein>
<evidence type="ECO:0000313" key="2">
    <source>
        <dbReference type="WBParaSite" id="JU765_v2.g7006.t1"/>
    </source>
</evidence>
<proteinExistence type="predicted"/>
<organism evidence="1 2">
    <name type="scientific">Panagrolaimus sp. JU765</name>
    <dbReference type="NCBI Taxonomy" id="591449"/>
    <lineage>
        <taxon>Eukaryota</taxon>
        <taxon>Metazoa</taxon>
        <taxon>Ecdysozoa</taxon>
        <taxon>Nematoda</taxon>
        <taxon>Chromadorea</taxon>
        <taxon>Rhabditida</taxon>
        <taxon>Tylenchina</taxon>
        <taxon>Panagrolaimomorpha</taxon>
        <taxon>Panagrolaimoidea</taxon>
        <taxon>Panagrolaimidae</taxon>
        <taxon>Panagrolaimus</taxon>
    </lineage>
</organism>
<dbReference type="WBParaSite" id="JU765_v2.g7006.t1">
    <property type="protein sequence ID" value="JU765_v2.g7006.t1"/>
    <property type="gene ID" value="JU765_v2.g7006"/>
</dbReference>
<dbReference type="Proteomes" id="UP000887576">
    <property type="component" value="Unplaced"/>
</dbReference>
<sequence>MFTNEADEVFTVLLIVDERKYTPHSYLLLPLDSSSSYSIYYSGNPSQFHGFDYFIISLQLVPPPKMNSYFLSEDNYRQYIQKNLSKGNVIFEIGLDDSAIEKGYHFEIFFLEDSDLGYSPVYYDNLTNYMGRLFGVPGMSKMAISVNCSRLYLYIRDVRL</sequence>
<evidence type="ECO:0000313" key="1">
    <source>
        <dbReference type="Proteomes" id="UP000887576"/>
    </source>
</evidence>